<dbReference type="PANTHER" id="PTHR33164">
    <property type="entry name" value="TRANSCRIPTIONAL REGULATOR, MARR FAMILY"/>
    <property type="match status" value="1"/>
</dbReference>
<sequence length="166" mass="17771">MPSTTDQPPGARVPLLVQRLSYELTRFSHLFARHHALHPTDVEALAHLHQASLRGQVMTPSRLADAIDLSPPATSALLRRLEASGHVERVPDPADGRRHLLALTDTARQVASGFFGPLAGALRASLVDLDDAEVAVVERWLASAADGAGRLADRIADTDRPGPPHA</sequence>
<gene>
    <name evidence="2" type="ORF">BJ958_003166</name>
</gene>
<name>A0A852RRX0_9ACTN</name>
<dbReference type="AlphaFoldDB" id="A0A852RRX0"/>
<feature type="domain" description="HTH marR-type" evidence="1">
    <location>
        <begin position="10"/>
        <end position="146"/>
    </location>
</feature>
<protein>
    <submittedName>
        <fullName evidence="2">DNA-binding MarR family transcriptional regulator</fullName>
    </submittedName>
</protein>
<dbReference type="InterPro" id="IPR036388">
    <property type="entry name" value="WH-like_DNA-bd_sf"/>
</dbReference>
<evidence type="ECO:0000313" key="3">
    <source>
        <dbReference type="Proteomes" id="UP000582231"/>
    </source>
</evidence>
<keyword evidence="3" id="KW-1185">Reference proteome</keyword>
<reference evidence="2 3" key="1">
    <citation type="submission" date="2020-07" db="EMBL/GenBank/DDBJ databases">
        <title>Sequencing the genomes of 1000 actinobacteria strains.</title>
        <authorList>
            <person name="Klenk H.-P."/>
        </authorList>
    </citation>
    <scope>NUCLEOTIDE SEQUENCE [LARGE SCALE GENOMIC DNA]</scope>
    <source>
        <strain evidence="2 3">DSM 19082</strain>
    </source>
</reference>
<organism evidence="2 3">
    <name type="scientific">Nocardioides kongjuensis</name>
    <dbReference type="NCBI Taxonomy" id="349522"/>
    <lineage>
        <taxon>Bacteria</taxon>
        <taxon>Bacillati</taxon>
        <taxon>Actinomycetota</taxon>
        <taxon>Actinomycetes</taxon>
        <taxon>Propionibacteriales</taxon>
        <taxon>Nocardioidaceae</taxon>
        <taxon>Nocardioides</taxon>
    </lineage>
</organism>
<dbReference type="InterPro" id="IPR011991">
    <property type="entry name" value="ArsR-like_HTH"/>
</dbReference>
<dbReference type="GO" id="GO:0003700">
    <property type="term" value="F:DNA-binding transcription factor activity"/>
    <property type="evidence" value="ECO:0007669"/>
    <property type="project" value="InterPro"/>
</dbReference>
<dbReference type="InterPro" id="IPR036390">
    <property type="entry name" value="WH_DNA-bd_sf"/>
</dbReference>
<dbReference type="InterPro" id="IPR000835">
    <property type="entry name" value="HTH_MarR-typ"/>
</dbReference>
<keyword evidence="2" id="KW-0238">DNA-binding</keyword>
<dbReference type="Gene3D" id="1.10.10.10">
    <property type="entry name" value="Winged helix-like DNA-binding domain superfamily/Winged helix DNA-binding domain"/>
    <property type="match status" value="1"/>
</dbReference>
<dbReference type="GO" id="GO:0003677">
    <property type="term" value="F:DNA binding"/>
    <property type="evidence" value="ECO:0007669"/>
    <property type="project" value="UniProtKB-KW"/>
</dbReference>
<evidence type="ECO:0000313" key="2">
    <source>
        <dbReference type="EMBL" id="NYD31620.1"/>
    </source>
</evidence>
<dbReference type="InterPro" id="IPR039422">
    <property type="entry name" value="MarR/SlyA-like"/>
</dbReference>
<comment type="caution">
    <text evidence="2">The sequence shown here is derived from an EMBL/GenBank/DDBJ whole genome shotgun (WGS) entry which is preliminary data.</text>
</comment>
<dbReference type="RefSeq" id="WP_179727906.1">
    <property type="nucleotide sequence ID" value="NZ_BAABEF010000001.1"/>
</dbReference>
<accession>A0A852RRX0</accession>
<dbReference type="PANTHER" id="PTHR33164:SF106">
    <property type="entry name" value="TRANSCRIPTIONAL REGULATORY PROTEIN"/>
    <property type="match status" value="1"/>
</dbReference>
<dbReference type="CDD" id="cd00090">
    <property type="entry name" value="HTH_ARSR"/>
    <property type="match status" value="1"/>
</dbReference>
<dbReference type="GO" id="GO:0006950">
    <property type="term" value="P:response to stress"/>
    <property type="evidence" value="ECO:0007669"/>
    <property type="project" value="TreeGrafter"/>
</dbReference>
<dbReference type="PROSITE" id="PS50995">
    <property type="entry name" value="HTH_MARR_2"/>
    <property type="match status" value="1"/>
</dbReference>
<evidence type="ECO:0000259" key="1">
    <source>
        <dbReference type="PROSITE" id="PS50995"/>
    </source>
</evidence>
<dbReference type="Proteomes" id="UP000582231">
    <property type="component" value="Unassembled WGS sequence"/>
</dbReference>
<dbReference type="EMBL" id="JACCBF010000001">
    <property type="protein sequence ID" value="NYD31620.1"/>
    <property type="molecule type" value="Genomic_DNA"/>
</dbReference>
<dbReference type="Pfam" id="PF12802">
    <property type="entry name" value="MarR_2"/>
    <property type="match status" value="1"/>
</dbReference>
<dbReference type="SUPFAM" id="SSF46785">
    <property type="entry name" value="Winged helix' DNA-binding domain"/>
    <property type="match status" value="1"/>
</dbReference>
<proteinExistence type="predicted"/>
<dbReference type="SMART" id="SM00347">
    <property type="entry name" value="HTH_MARR"/>
    <property type="match status" value="1"/>
</dbReference>